<organism evidence="2 3">
    <name type="scientific">Effrenium voratum</name>
    <dbReference type="NCBI Taxonomy" id="2562239"/>
    <lineage>
        <taxon>Eukaryota</taxon>
        <taxon>Sar</taxon>
        <taxon>Alveolata</taxon>
        <taxon>Dinophyceae</taxon>
        <taxon>Suessiales</taxon>
        <taxon>Symbiodiniaceae</taxon>
        <taxon>Effrenium</taxon>
    </lineage>
</organism>
<accession>A0AA36MXC7</accession>
<feature type="compositionally biased region" description="Basic and acidic residues" evidence="1">
    <location>
        <begin position="1"/>
        <end position="11"/>
    </location>
</feature>
<gene>
    <name evidence="2" type="ORF">EVOR1521_LOCUS10426</name>
</gene>
<dbReference type="AlphaFoldDB" id="A0AA36MXC7"/>
<keyword evidence="3" id="KW-1185">Reference proteome</keyword>
<protein>
    <submittedName>
        <fullName evidence="2">Uncharacterized protein</fullName>
    </submittedName>
</protein>
<comment type="caution">
    <text evidence="2">The sequence shown here is derived from an EMBL/GenBank/DDBJ whole genome shotgun (WGS) entry which is preliminary data.</text>
</comment>
<evidence type="ECO:0000256" key="1">
    <source>
        <dbReference type="SAM" id="MobiDB-lite"/>
    </source>
</evidence>
<feature type="compositionally biased region" description="Low complexity" evidence="1">
    <location>
        <begin position="17"/>
        <end position="31"/>
    </location>
</feature>
<reference evidence="2" key="1">
    <citation type="submission" date="2023-08" db="EMBL/GenBank/DDBJ databases">
        <authorList>
            <person name="Chen Y."/>
            <person name="Shah S."/>
            <person name="Dougan E. K."/>
            <person name="Thang M."/>
            <person name="Chan C."/>
        </authorList>
    </citation>
    <scope>NUCLEOTIDE SEQUENCE</scope>
</reference>
<sequence>MERSEDLRRGNYEGAQRRPPARCAPRRVGAPGVPPTGARGGSGAHRHAAPRCSAPGPNGTNGRAGEVLSRVADDQGFLLVRVQLPEGAKNMKIQPRCLKPIRHPKDGRPRGGRLTGFVDMYHDHPEAAASVVSSRPPTARSALSAAASSVLRQNPAEETSRLV</sequence>
<evidence type="ECO:0000313" key="2">
    <source>
        <dbReference type="EMBL" id="CAJ1383266.1"/>
    </source>
</evidence>
<dbReference type="EMBL" id="CAUJNA010001001">
    <property type="protein sequence ID" value="CAJ1383266.1"/>
    <property type="molecule type" value="Genomic_DNA"/>
</dbReference>
<evidence type="ECO:0000313" key="3">
    <source>
        <dbReference type="Proteomes" id="UP001178507"/>
    </source>
</evidence>
<proteinExistence type="predicted"/>
<feature type="region of interest" description="Disordered" evidence="1">
    <location>
        <begin position="95"/>
        <end position="163"/>
    </location>
</feature>
<name>A0AA36MXC7_9DINO</name>
<dbReference type="Proteomes" id="UP001178507">
    <property type="component" value="Unassembled WGS sequence"/>
</dbReference>
<feature type="compositionally biased region" description="Low complexity" evidence="1">
    <location>
        <begin position="133"/>
        <end position="149"/>
    </location>
</feature>
<feature type="region of interest" description="Disordered" evidence="1">
    <location>
        <begin position="1"/>
        <end position="65"/>
    </location>
</feature>